<evidence type="ECO:0000313" key="8">
    <source>
        <dbReference type="Proteomes" id="UP000007431"/>
    </source>
</evidence>
<dbReference type="VEuPathDB" id="FungiDB:SCHCODRAFT_016308"/>
<dbReference type="InParanoid" id="D8Q8H0"/>
<dbReference type="AlphaFoldDB" id="D8Q8H0"/>
<protein>
    <recommendedName>
        <fullName evidence="6">RPA43 OB domain-containing protein</fullName>
    </recommendedName>
</protein>
<feature type="region of interest" description="Disordered" evidence="5">
    <location>
        <begin position="235"/>
        <end position="351"/>
    </location>
</feature>
<evidence type="ECO:0000256" key="4">
    <source>
        <dbReference type="ARBA" id="ARBA00023242"/>
    </source>
</evidence>
<dbReference type="Gene3D" id="2.40.50.1060">
    <property type="match status" value="1"/>
</dbReference>
<feature type="compositionally biased region" description="Basic residues" evidence="5">
    <location>
        <begin position="342"/>
        <end position="351"/>
    </location>
</feature>
<dbReference type="eggNOG" id="KOG4134">
    <property type="taxonomic scope" value="Eukaryota"/>
</dbReference>
<dbReference type="PANTHER" id="PTHR12709">
    <property type="entry name" value="DNA-DIRECTED RNA POLYMERASE II, III"/>
    <property type="match status" value="1"/>
</dbReference>
<dbReference type="GO" id="GO:0006362">
    <property type="term" value="P:transcription elongation by RNA polymerase I"/>
    <property type="evidence" value="ECO:0007669"/>
    <property type="project" value="TreeGrafter"/>
</dbReference>
<dbReference type="KEGG" id="scm:SCHCO_016308"/>
<dbReference type="PANTHER" id="PTHR12709:SF5">
    <property type="entry name" value="DNA-DIRECTED RNA POLYMERASE I SUBUNIT RPA43"/>
    <property type="match status" value="1"/>
</dbReference>
<keyword evidence="8" id="KW-1185">Reference proteome</keyword>
<dbReference type="EMBL" id="GL377308">
    <property type="protein sequence ID" value="EFI95063.1"/>
    <property type="molecule type" value="Genomic_DNA"/>
</dbReference>
<organism evidence="8">
    <name type="scientific">Schizophyllum commune (strain H4-8 / FGSC 9210)</name>
    <name type="common">Split gill fungus</name>
    <dbReference type="NCBI Taxonomy" id="578458"/>
    <lineage>
        <taxon>Eukaryota</taxon>
        <taxon>Fungi</taxon>
        <taxon>Dikarya</taxon>
        <taxon>Basidiomycota</taxon>
        <taxon>Agaricomycotina</taxon>
        <taxon>Agaricomycetes</taxon>
        <taxon>Agaricomycetidae</taxon>
        <taxon>Agaricales</taxon>
        <taxon>Schizophyllaceae</taxon>
        <taxon>Schizophyllum</taxon>
    </lineage>
</organism>
<dbReference type="RefSeq" id="XP_003029966.1">
    <property type="nucleotide sequence ID" value="XM_003029920.1"/>
</dbReference>
<dbReference type="OrthoDB" id="10250504at2759"/>
<dbReference type="GeneID" id="9587790"/>
<dbReference type="HOGENOM" id="CLU_052539_0_0_1"/>
<keyword evidence="4" id="KW-0539">Nucleus</keyword>
<dbReference type="GO" id="GO:0005736">
    <property type="term" value="C:RNA polymerase I complex"/>
    <property type="evidence" value="ECO:0007669"/>
    <property type="project" value="TreeGrafter"/>
</dbReference>
<dbReference type="Proteomes" id="UP000007431">
    <property type="component" value="Unassembled WGS sequence"/>
</dbReference>
<dbReference type="InterPro" id="IPR041178">
    <property type="entry name" value="RPA43_OB"/>
</dbReference>
<keyword evidence="3" id="KW-0804">Transcription</keyword>
<evidence type="ECO:0000256" key="2">
    <source>
        <dbReference type="ARBA" id="ARBA00022478"/>
    </source>
</evidence>
<dbReference type="InterPro" id="IPR045113">
    <property type="entry name" value="Rpb7-like"/>
</dbReference>
<evidence type="ECO:0000256" key="3">
    <source>
        <dbReference type="ARBA" id="ARBA00023163"/>
    </source>
</evidence>
<sequence length="351" mass="38614">MAPATDKKRKHAAENTSPHKKAKKDEPPKKDKGKARATPADSEFQVVKASLVISIPPAFTADPSRGALEMLDSMVMRYIPAFQGVVLSHSHLEFLSRAAQIRNECPFLVCKIGFSATVWHPHIGQKLVGKINLSSPDHISLLLHRTFNVSIPRRHIPEGQWEFEYGAAENDPEFGPAAADVEADEDEKPVESDTGGRWVHHLTREPLGGDAKYLSFTVIGLTIANDMLSLIGSIQPDPFDPRHDAAPSRSQEVEDEEEDISAAPLRASPSDDEDAGVAKVDREEEEDAEGLLQKLGREADKVAAKAAKKEKRKKDGESKKEKKRRRETEAAPEAAPQPVEGKKKRRKGSAL</sequence>
<dbReference type="STRING" id="578458.D8Q8H0"/>
<feature type="domain" description="RPA43 OB" evidence="6">
    <location>
        <begin position="121"/>
        <end position="234"/>
    </location>
</feature>
<dbReference type="Gene3D" id="3.30.1490.120">
    <property type="entry name" value="RNA polymerase Rpb7-like, N-terminal domain"/>
    <property type="match status" value="1"/>
</dbReference>
<evidence type="ECO:0000256" key="1">
    <source>
        <dbReference type="ARBA" id="ARBA00004123"/>
    </source>
</evidence>
<dbReference type="GO" id="GO:0006352">
    <property type="term" value="P:DNA-templated transcription initiation"/>
    <property type="evidence" value="ECO:0007669"/>
    <property type="project" value="InterPro"/>
</dbReference>
<proteinExistence type="predicted"/>
<dbReference type="OMA" id="YMQTASH"/>
<name>D8Q8H0_SCHCM</name>
<comment type="subcellular location">
    <subcellularLocation>
        <location evidence="1">Nucleus</location>
    </subcellularLocation>
</comment>
<evidence type="ECO:0000313" key="7">
    <source>
        <dbReference type="EMBL" id="EFI95063.1"/>
    </source>
</evidence>
<reference evidence="7 8" key="1">
    <citation type="journal article" date="2010" name="Nat. Biotechnol.">
        <title>Genome sequence of the model mushroom Schizophyllum commune.</title>
        <authorList>
            <person name="Ohm R.A."/>
            <person name="de Jong J.F."/>
            <person name="Lugones L.G."/>
            <person name="Aerts A."/>
            <person name="Kothe E."/>
            <person name="Stajich J.E."/>
            <person name="de Vries R.P."/>
            <person name="Record E."/>
            <person name="Levasseur A."/>
            <person name="Baker S.E."/>
            <person name="Bartholomew K.A."/>
            <person name="Coutinho P.M."/>
            <person name="Erdmann S."/>
            <person name="Fowler T.J."/>
            <person name="Gathman A.C."/>
            <person name="Lombard V."/>
            <person name="Henrissat B."/>
            <person name="Knabe N."/>
            <person name="Kuees U."/>
            <person name="Lilly W.W."/>
            <person name="Lindquist E."/>
            <person name="Lucas S."/>
            <person name="Magnuson J.K."/>
            <person name="Piumi F."/>
            <person name="Raudaskoski M."/>
            <person name="Salamov A."/>
            <person name="Schmutz J."/>
            <person name="Schwarze F.W.M.R."/>
            <person name="vanKuyk P.A."/>
            <person name="Horton J.S."/>
            <person name="Grigoriev I.V."/>
            <person name="Woesten H.A.B."/>
        </authorList>
    </citation>
    <scope>NUCLEOTIDE SEQUENCE [LARGE SCALE GENOMIC DNA]</scope>
    <source>
        <strain evidence="8">H4-8 / FGSC 9210</strain>
    </source>
</reference>
<dbReference type="Pfam" id="PF17875">
    <property type="entry name" value="RPA43_OB"/>
    <property type="match status" value="1"/>
</dbReference>
<feature type="region of interest" description="Disordered" evidence="5">
    <location>
        <begin position="1"/>
        <end position="41"/>
    </location>
</feature>
<gene>
    <name evidence="7" type="ORF">SCHCODRAFT_16308</name>
</gene>
<keyword evidence="2" id="KW-0240">DNA-directed RNA polymerase</keyword>
<dbReference type="InterPro" id="IPR036898">
    <property type="entry name" value="RNA_pol_Rpb7-like_N_sf"/>
</dbReference>
<accession>D8Q8H0</accession>
<evidence type="ECO:0000256" key="5">
    <source>
        <dbReference type="SAM" id="MobiDB-lite"/>
    </source>
</evidence>
<evidence type="ECO:0000259" key="6">
    <source>
        <dbReference type="Pfam" id="PF17875"/>
    </source>
</evidence>